<dbReference type="RefSeq" id="WP_244155905.1">
    <property type="nucleotide sequence ID" value="NZ_FQXS01000030.1"/>
</dbReference>
<dbReference type="Proteomes" id="UP000184139">
    <property type="component" value="Unassembled WGS sequence"/>
</dbReference>
<evidence type="ECO:0000313" key="4">
    <source>
        <dbReference type="Proteomes" id="UP000184139"/>
    </source>
</evidence>
<name>A0A1M5Y9H7_9BACT</name>
<dbReference type="STRING" id="1121409.SAMN02745124_03771"/>
<dbReference type="AlphaFoldDB" id="A0A1M5Y9H7"/>
<dbReference type="Gene3D" id="3.40.50.2000">
    <property type="entry name" value="Glycogen Phosphorylase B"/>
    <property type="match status" value="4"/>
</dbReference>
<dbReference type="EMBL" id="FQXS01000030">
    <property type="protein sequence ID" value="SHI08632.1"/>
    <property type="molecule type" value="Genomic_DNA"/>
</dbReference>
<accession>A0A1M5Y9H7</accession>
<keyword evidence="3" id="KW-0808">Transferase</keyword>
<dbReference type="PANTHER" id="PTHR12526">
    <property type="entry name" value="GLYCOSYLTRANSFERASE"/>
    <property type="match status" value="1"/>
</dbReference>
<keyword evidence="4" id="KW-1185">Reference proteome</keyword>
<dbReference type="SUPFAM" id="SSF53756">
    <property type="entry name" value="UDP-Glycosyltransferase/glycogen phosphorylase"/>
    <property type="match status" value="2"/>
</dbReference>
<organism evidence="3 4">
    <name type="scientific">Desulfofustis glycolicus DSM 9705</name>
    <dbReference type="NCBI Taxonomy" id="1121409"/>
    <lineage>
        <taxon>Bacteria</taxon>
        <taxon>Pseudomonadati</taxon>
        <taxon>Thermodesulfobacteriota</taxon>
        <taxon>Desulfobulbia</taxon>
        <taxon>Desulfobulbales</taxon>
        <taxon>Desulfocapsaceae</taxon>
        <taxon>Desulfofustis</taxon>
    </lineage>
</organism>
<dbReference type="InterPro" id="IPR028098">
    <property type="entry name" value="Glyco_trans_4-like_N"/>
</dbReference>
<dbReference type="InterPro" id="IPR001296">
    <property type="entry name" value="Glyco_trans_1"/>
</dbReference>
<feature type="domain" description="Glycosyltransferase subfamily 4-like N-terminal" evidence="2">
    <location>
        <begin position="401"/>
        <end position="552"/>
    </location>
</feature>
<dbReference type="PANTHER" id="PTHR12526:SF630">
    <property type="entry name" value="GLYCOSYLTRANSFERASE"/>
    <property type="match status" value="1"/>
</dbReference>
<dbReference type="Pfam" id="PF13439">
    <property type="entry name" value="Glyco_transf_4"/>
    <property type="match status" value="2"/>
</dbReference>
<feature type="domain" description="Glycosyl transferase family 1" evidence="1">
    <location>
        <begin position="565"/>
        <end position="734"/>
    </location>
</feature>
<gene>
    <name evidence="3" type="ORF">SAMN02745124_03771</name>
</gene>
<feature type="domain" description="Glycosyltransferase subfamily 4-like N-terminal" evidence="2">
    <location>
        <begin position="18"/>
        <end position="171"/>
    </location>
</feature>
<dbReference type="GO" id="GO:0016757">
    <property type="term" value="F:glycosyltransferase activity"/>
    <property type="evidence" value="ECO:0007669"/>
    <property type="project" value="InterPro"/>
</dbReference>
<proteinExistence type="predicted"/>
<reference evidence="3 4" key="1">
    <citation type="submission" date="2016-11" db="EMBL/GenBank/DDBJ databases">
        <authorList>
            <person name="Jaros S."/>
            <person name="Januszkiewicz K."/>
            <person name="Wedrychowicz H."/>
        </authorList>
    </citation>
    <scope>NUCLEOTIDE SEQUENCE [LARGE SCALE GENOMIC DNA]</scope>
    <source>
        <strain evidence="3 4">DSM 9705</strain>
    </source>
</reference>
<sequence>MVAKQLTVVQVVPEMDEGGVEGETLDFAIYLAREGHRSVVISGGGRLVRQLEQNGVNHVYWKDIGTKSARCLKYISRLRAFLIDQRVDVLHLRSRLPAWIGYFAWRGMNRSTRPALVTSFHGFYSVNAYSTIMTRGERVIAVSDTIREHILSNYQLDPQRIELIYGGYDPAVFDPDSVSAQRVAVLKKSWGIERQTGPVIMLPGRITSWKGQDVFVEALAKIKELPFCALCVGDTDENQSFTKRLRDSIESHGLEDKVRLVGHCDDMPAALLVSDLVVSASSSQPEAFGKVAIEAMAMGRPVIATRHGGSLETVRENETGWFVEPADADDLATCLRRVLTAQEMLAETGARGQHWVQNHFTARCMCERTIDCYRRLLEEKRKRRTGEILSVVQMLPELDSGGVERGTLEIGRYLAGRQHRSFVISGGGRLVEQLEAEGSRHVDWQVGAKSPLTLKYVLPLRRLLKNEQIDILHLRSRMPAWVGYIAWKSLPKKYRPTLVTTFHGFYSVNRYSAIMTKGEGIIAISKSIERHIREAYGVRHGIKLIFRGVDKEIFDSAAIDPSRVEQLRTAWNIDSSRPLIILPGRLTRLKGQDVFIRALAQMRNTGYQALLIGDIKDNPKFTEELIALIGEYQLADRLSLAGYCDDMPAALMLADIVVSASSNEPEAFGRTTIEAMAMGKAVVATAHGGSLETVTPGHTGWLVRPGDAADLARALDEALQAAERRAAFGRAGRELVNRTFTMKKMCEETEALYRELVDAKRRVHADRTEVQEAEFN</sequence>
<protein>
    <submittedName>
        <fullName evidence="3">Glycosyltransferase involved in cell wall bisynthesis</fullName>
    </submittedName>
</protein>
<dbReference type="Pfam" id="PF00534">
    <property type="entry name" value="Glycos_transf_1"/>
    <property type="match status" value="2"/>
</dbReference>
<evidence type="ECO:0000313" key="3">
    <source>
        <dbReference type="EMBL" id="SHI08632.1"/>
    </source>
</evidence>
<dbReference type="CDD" id="cd03819">
    <property type="entry name" value="GT4_WavL-like"/>
    <property type="match status" value="2"/>
</dbReference>
<evidence type="ECO:0000259" key="2">
    <source>
        <dbReference type="Pfam" id="PF13439"/>
    </source>
</evidence>
<evidence type="ECO:0000259" key="1">
    <source>
        <dbReference type="Pfam" id="PF00534"/>
    </source>
</evidence>
<feature type="domain" description="Glycosyl transferase family 1" evidence="1">
    <location>
        <begin position="195"/>
        <end position="354"/>
    </location>
</feature>